<evidence type="ECO:0000313" key="1">
    <source>
        <dbReference type="EMBL" id="KAK3756555.1"/>
    </source>
</evidence>
<proteinExistence type="predicted"/>
<sequence>MVLLSPFSWSLPLDFFQHQVCRCQMLSTVSQFPRSKILPDPRINTPSLPSSFSQDGVHTDRALPHRVECEQTSPSSQHSRMLCSRRPVKVDPIDREAAAEWPFIAASHAAQRGRAVPEGTPGDRESSWTLLLPLLNDVVIVNDSSMEGQGGADSQV</sequence>
<dbReference type="Proteomes" id="UP001283361">
    <property type="component" value="Unassembled WGS sequence"/>
</dbReference>
<evidence type="ECO:0000313" key="2">
    <source>
        <dbReference type="Proteomes" id="UP001283361"/>
    </source>
</evidence>
<name>A0AAE1D4J9_9GAST</name>
<dbReference type="AlphaFoldDB" id="A0AAE1D4J9"/>
<reference evidence="1" key="1">
    <citation type="journal article" date="2023" name="G3 (Bethesda)">
        <title>A reference genome for the long-term kleptoplast-retaining sea slug Elysia crispata morphotype clarki.</title>
        <authorList>
            <person name="Eastman K.E."/>
            <person name="Pendleton A.L."/>
            <person name="Shaikh M.A."/>
            <person name="Suttiyut T."/>
            <person name="Ogas R."/>
            <person name="Tomko P."/>
            <person name="Gavelis G."/>
            <person name="Widhalm J.R."/>
            <person name="Wisecaver J.H."/>
        </authorList>
    </citation>
    <scope>NUCLEOTIDE SEQUENCE</scope>
    <source>
        <strain evidence="1">ECLA1</strain>
    </source>
</reference>
<accession>A0AAE1D4J9</accession>
<protein>
    <submittedName>
        <fullName evidence="1">Uncharacterized protein</fullName>
    </submittedName>
</protein>
<dbReference type="EMBL" id="JAWDGP010005499">
    <property type="protein sequence ID" value="KAK3756555.1"/>
    <property type="molecule type" value="Genomic_DNA"/>
</dbReference>
<gene>
    <name evidence="1" type="ORF">RRG08_061615</name>
</gene>
<keyword evidence="2" id="KW-1185">Reference proteome</keyword>
<organism evidence="1 2">
    <name type="scientific">Elysia crispata</name>
    <name type="common">lettuce slug</name>
    <dbReference type="NCBI Taxonomy" id="231223"/>
    <lineage>
        <taxon>Eukaryota</taxon>
        <taxon>Metazoa</taxon>
        <taxon>Spiralia</taxon>
        <taxon>Lophotrochozoa</taxon>
        <taxon>Mollusca</taxon>
        <taxon>Gastropoda</taxon>
        <taxon>Heterobranchia</taxon>
        <taxon>Euthyneura</taxon>
        <taxon>Panpulmonata</taxon>
        <taxon>Sacoglossa</taxon>
        <taxon>Placobranchoidea</taxon>
        <taxon>Plakobranchidae</taxon>
        <taxon>Elysia</taxon>
    </lineage>
</organism>
<comment type="caution">
    <text evidence="1">The sequence shown here is derived from an EMBL/GenBank/DDBJ whole genome shotgun (WGS) entry which is preliminary data.</text>
</comment>